<keyword evidence="8 10" id="KW-0460">Magnesium</keyword>
<dbReference type="GeneID" id="77487836"/>
<evidence type="ECO:0000256" key="6">
    <source>
        <dbReference type="ARBA" id="ARBA00022741"/>
    </source>
</evidence>
<evidence type="ECO:0000256" key="13">
    <source>
        <dbReference type="RuleBase" id="RU003785"/>
    </source>
</evidence>
<dbReference type="EMBL" id="BJUG01000003">
    <property type="protein sequence ID" value="GEK36600.1"/>
    <property type="molecule type" value="Genomic_DNA"/>
</dbReference>
<comment type="function">
    <text evidence="2 10 12">Catalyzes the transfer of a dimethylallyl group onto the adenine at position 37 in tRNAs that read codons beginning with uridine, leading to the formation of N6-(dimethylallyl)adenosine (i(6)A).</text>
</comment>
<reference evidence="15 16" key="1">
    <citation type="submission" date="2016-04" db="EMBL/GenBank/DDBJ databases">
        <title>Draft genome of an Enterococcus thailandicus strain isolated from bovine feces.</title>
        <authorList>
            <person name="Beukers A.G."/>
            <person name="Zaheer R."/>
            <person name="Goji N."/>
            <person name="Cook S.R."/>
            <person name="Amoako K."/>
            <person name="Chaves A.V."/>
            <person name="Ward M.P."/>
            <person name="Mcallister T.A."/>
        </authorList>
    </citation>
    <scope>NUCLEOTIDE SEQUENCE [LARGE SCALE GENOMIC DNA]</scope>
    <source>
        <strain evidence="15 16">F0711D 46</strain>
    </source>
</reference>
<dbReference type="SUPFAM" id="SSF52540">
    <property type="entry name" value="P-loop containing nucleoside triphosphate hydrolases"/>
    <property type="match status" value="2"/>
</dbReference>
<dbReference type="PANTHER" id="PTHR11088:SF60">
    <property type="entry name" value="TRNA DIMETHYLALLYLTRANSFERASE"/>
    <property type="match status" value="1"/>
</dbReference>
<dbReference type="Proteomes" id="UP000321361">
    <property type="component" value="Unassembled WGS sequence"/>
</dbReference>
<evidence type="ECO:0000313" key="16">
    <source>
        <dbReference type="Proteomes" id="UP000078516"/>
    </source>
</evidence>
<dbReference type="GO" id="GO:0052381">
    <property type="term" value="F:tRNA dimethylallyltransferase activity"/>
    <property type="evidence" value="ECO:0007669"/>
    <property type="project" value="UniProtKB-UniRule"/>
</dbReference>
<dbReference type="GO" id="GO:0006400">
    <property type="term" value="P:tRNA modification"/>
    <property type="evidence" value="ECO:0007669"/>
    <property type="project" value="TreeGrafter"/>
</dbReference>
<keyword evidence="16" id="KW-1185">Reference proteome</keyword>
<evidence type="ECO:0000256" key="9">
    <source>
        <dbReference type="ARBA" id="ARBA00049563"/>
    </source>
</evidence>
<evidence type="ECO:0000256" key="2">
    <source>
        <dbReference type="ARBA" id="ARBA00003213"/>
    </source>
</evidence>
<dbReference type="Pfam" id="PF01715">
    <property type="entry name" value="IPPT"/>
    <property type="match status" value="1"/>
</dbReference>
<proteinExistence type="inferred from homology"/>
<name>A0A179EVH3_ENTTH</name>
<dbReference type="Proteomes" id="UP000078516">
    <property type="component" value="Unassembled WGS sequence"/>
</dbReference>
<evidence type="ECO:0000256" key="3">
    <source>
        <dbReference type="ARBA" id="ARBA00005842"/>
    </source>
</evidence>
<feature type="binding site" evidence="10">
    <location>
        <begin position="11"/>
        <end position="16"/>
    </location>
    <ligand>
        <name>substrate</name>
    </ligand>
</feature>
<evidence type="ECO:0000256" key="1">
    <source>
        <dbReference type="ARBA" id="ARBA00001946"/>
    </source>
</evidence>
<dbReference type="InterPro" id="IPR039657">
    <property type="entry name" value="Dimethylallyltransferase"/>
</dbReference>
<dbReference type="AlphaFoldDB" id="A0A179EVH3"/>
<evidence type="ECO:0000256" key="10">
    <source>
        <dbReference type="HAMAP-Rule" id="MF_00185"/>
    </source>
</evidence>
<reference evidence="14 17" key="2">
    <citation type="submission" date="2019-07" db="EMBL/GenBank/DDBJ databases">
        <title>Whole genome shotgun sequence of Enterococcus thailandicus NBRC 101867.</title>
        <authorList>
            <person name="Hosoyama A."/>
            <person name="Uohara A."/>
            <person name="Ohji S."/>
            <person name="Ichikawa N."/>
        </authorList>
    </citation>
    <scope>NUCLEOTIDE SEQUENCE [LARGE SCALE GENOMIC DNA]</scope>
    <source>
        <strain evidence="14 17">NBRC 101867</strain>
    </source>
</reference>
<feature type="site" description="Interaction with substrate tRNA" evidence="10">
    <location>
        <position position="100"/>
    </location>
</feature>
<dbReference type="EMBL" id="LWMN01000001">
    <property type="protein sequence ID" value="OAQ57197.1"/>
    <property type="molecule type" value="Genomic_DNA"/>
</dbReference>
<comment type="cofactor">
    <cofactor evidence="1 10">
        <name>Mg(2+)</name>
        <dbReference type="ChEBI" id="CHEBI:18420"/>
    </cofactor>
</comment>
<evidence type="ECO:0000256" key="12">
    <source>
        <dbReference type="RuleBase" id="RU003784"/>
    </source>
</evidence>
<keyword evidence="5 10" id="KW-0819">tRNA processing</keyword>
<dbReference type="Gene3D" id="1.10.20.140">
    <property type="match status" value="1"/>
</dbReference>
<keyword evidence="6 10" id="KW-0547">Nucleotide-binding</keyword>
<evidence type="ECO:0000256" key="8">
    <source>
        <dbReference type="ARBA" id="ARBA00022842"/>
    </source>
</evidence>
<comment type="caution">
    <text evidence="10">Lacks conserved residue(s) required for the propagation of feature annotation.</text>
</comment>
<feature type="region of interest" description="Interaction with substrate tRNA" evidence="10">
    <location>
        <begin position="34"/>
        <end position="37"/>
    </location>
</feature>
<evidence type="ECO:0000313" key="17">
    <source>
        <dbReference type="Proteomes" id="UP000321361"/>
    </source>
</evidence>
<dbReference type="GO" id="GO:0005524">
    <property type="term" value="F:ATP binding"/>
    <property type="evidence" value="ECO:0007669"/>
    <property type="project" value="UniProtKB-UniRule"/>
</dbReference>
<keyword evidence="7 10" id="KW-0067">ATP-binding</keyword>
<sequence>MEKVLVIVGPTAVGKTALSIELAKKFNGEIISGDSLQVYRKLDIGTAKVTSEEMAGVPHHLIDVIEPTQRYSAADFQRSARQLIAEITARGHLPIIAGGTGLYIQSLLYDYQLGAADKQQEETKIVRQKYEAFADEYGNEALWTMLKEKDPEAAEKIHWNNQRKVVRALEVLEMTGFSITAPKEQPKQFYDYYMIGLDTNREKLYERINLRVDLMLKAGLEEEARFVYQLGDTQASQGIGYKEFFPYFNGQNSLEEVAEQIKQNSRRYAKRQLTWFRNRLTAQWFDLVEQPEKQQVIETKIQKWLEESQ</sequence>
<protein>
    <recommendedName>
        <fullName evidence="10">tRNA dimethylallyltransferase</fullName>
        <ecNumber evidence="10">2.5.1.75</ecNumber>
    </recommendedName>
    <alternativeName>
        <fullName evidence="10">Dimethylallyl diphosphate:tRNA dimethylallyltransferase</fullName>
        <shortName evidence="10">DMAPP:tRNA dimethylallyltransferase</shortName>
        <shortName evidence="10">DMATase</shortName>
    </alternativeName>
    <alternativeName>
        <fullName evidence="10">Isopentenyl-diphosphate:tRNA isopentenyltransferase</fullName>
        <shortName evidence="10">IPP transferase</shortName>
        <shortName evidence="10">IPPT</shortName>
        <shortName evidence="10">IPTase</shortName>
    </alternativeName>
</protein>
<evidence type="ECO:0000313" key="15">
    <source>
        <dbReference type="EMBL" id="OAQ57197.1"/>
    </source>
</evidence>
<evidence type="ECO:0000256" key="7">
    <source>
        <dbReference type="ARBA" id="ARBA00022840"/>
    </source>
</evidence>
<evidence type="ECO:0000256" key="11">
    <source>
        <dbReference type="RuleBase" id="RU003783"/>
    </source>
</evidence>
<comment type="caution">
    <text evidence="15">The sequence shown here is derived from an EMBL/GenBank/DDBJ whole genome shotgun (WGS) entry which is preliminary data.</text>
</comment>
<dbReference type="HAMAP" id="MF_00185">
    <property type="entry name" value="IPP_trans"/>
    <property type="match status" value="1"/>
</dbReference>
<evidence type="ECO:0000313" key="14">
    <source>
        <dbReference type="EMBL" id="GEK36600.1"/>
    </source>
</evidence>
<keyword evidence="4 10" id="KW-0808">Transferase</keyword>
<dbReference type="Gene3D" id="3.40.50.300">
    <property type="entry name" value="P-loop containing nucleotide triphosphate hydrolases"/>
    <property type="match status" value="1"/>
</dbReference>
<gene>
    <name evidence="10 14" type="primary">miaA</name>
    <name evidence="15" type="ORF">A6E74_00165</name>
    <name evidence="14" type="ORF">ETH01_08870</name>
</gene>
<dbReference type="InterPro" id="IPR018022">
    <property type="entry name" value="IPT"/>
</dbReference>
<accession>A0A179EVH3</accession>
<feature type="site" description="Interaction with substrate tRNA" evidence="10">
    <location>
        <position position="127"/>
    </location>
</feature>
<dbReference type="PANTHER" id="PTHR11088">
    <property type="entry name" value="TRNA DIMETHYLALLYLTRANSFERASE"/>
    <property type="match status" value="1"/>
</dbReference>
<dbReference type="EC" id="2.5.1.75" evidence="10"/>
<dbReference type="InterPro" id="IPR027417">
    <property type="entry name" value="P-loop_NTPase"/>
</dbReference>
<organism evidence="15 16">
    <name type="scientific">Enterococcus thailandicus</name>
    <dbReference type="NCBI Taxonomy" id="417368"/>
    <lineage>
        <taxon>Bacteria</taxon>
        <taxon>Bacillati</taxon>
        <taxon>Bacillota</taxon>
        <taxon>Bacilli</taxon>
        <taxon>Lactobacillales</taxon>
        <taxon>Enterococcaceae</taxon>
        <taxon>Enterococcus</taxon>
    </lineage>
</organism>
<dbReference type="NCBIfam" id="TIGR00174">
    <property type="entry name" value="miaA"/>
    <property type="match status" value="1"/>
</dbReference>
<dbReference type="KEGG" id="eth:CK496_09300"/>
<evidence type="ECO:0000256" key="5">
    <source>
        <dbReference type="ARBA" id="ARBA00022694"/>
    </source>
</evidence>
<dbReference type="OrthoDB" id="9776390at2"/>
<comment type="catalytic activity">
    <reaction evidence="9 10 11">
        <text>adenosine(37) in tRNA + dimethylallyl diphosphate = N(6)-dimethylallyladenosine(37) in tRNA + diphosphate</text>
        <dbReference type="Rhea" id="RHEA:26482"/>
        <dbReference type="Rhea" id="RHEA-COMP:10162"/>
        <dbReference type="Rhea" id="RHEA-COMP:10375"/>
        <dbReference type="ChEBI" id="CHEBI:33019"/>
        <dbReference type="ChEBI" id="CHEBI:57623"/>
        <dbReference type="ChEBI" id="CHEBI:74411"/>
        <dbReference type="ChEBI" id="CHEBI:74415"/>
        <dbReference type="EC" id="2.5.1.75"/>
    </reaction>
</comment>
<comment type="subunit">
    <text evidence="10">Monomer.</text>
</comment>
<evidence type="ECO:0000256" key="4">
    <source>
        <dbReference type="ARBA" id="ARBA00022679"/>
    </source>
</evidence>
<dbReference type="RefSeq" id="WP_067480279.1">
    <property type="nucleotide sequence ID" value="NZ_BJUG01000003.1"/>
</dbReference>
<feature type="binding site" evidence="10">
    <location>
        <begin position="9"/>
        <end position="16"/>
    </location>
    <ligand>
        <name>ATP</name>
        <dbReference type="ChEBI" id="CHEBI:30616"/>
    </ligand>
</feature>
<comment type="similarity">
    <text evidence="3 10 13">Belongs to the IPP transferase family.</text>
</comment>